<dbReference type="PANTHER" id="PTHR42776:SF27">
    <property type="entry name" value="DIPEPTIDYL PEPTIDASE FAMILY MEMBER 6"/>
    <property type="match status" value="1"/>
</dbReference>
<dbReference type="SUPFAM" id="SSF82171">
    <property type="entry name" value="DPP6 N-terminal domain-like"/>
    <property type="match status" value="1"/>
</dbReference>
<dbReference type="InterPro" id="IPR029058">
    <property type="entry name" value="AB_hydrolase_fold"/>
</dbReference>
<keyword evidence="4" id="KW-1185">Reference proteome</keyword>
<protein>
    <recommendedName>
        <fullName evidence="2">Peptidase S9 prolyl oligopeptidase catalytic domain-containing protein</fullName>
    </recommendedName>
</protein>
<evidence type="ECO:0000313" key="3">
    <source>
        <dbReference type="EMBL" id="KAF1305736.1"/>
    </source>
</evidence>
<gene>
    <name evidence="3" type="ORF">BAU17_00355</name>
</gene>
<feature type="domain" description="Peptidase S9 prolyl oligopeptidase catalytic" evidence="2">
    <location>
        <begin position="438"/>
        <end position="646"/>
    </location>
</feature>
<dbReference type="SUPFAM" id="SSF53474">
    <property type="entry name" value="alpha/beta-Hydrolases"/>
    <property type="match status" value="1"/>
</dbReference>
<dbReference type="RefSeq" id="WP_161901052.1">
    <property type="nucleotide sequence ID" value="NZ_MAEL01000010.1"/>
</dbReference>
<dbReference type="PANTHER" id="PTHR42776">
    <property type="entry name" value="SERINE PEPTIDASE S9 FAMILY MEMBER"/>
    <property type="match status" value="1"/>
</dbReference>
<dbReference type="Gene3D" id="2.120.10.30">
    <property type="entry name" value="TolB, C-terminal domain"/>
    <property type="match status" value="1"/>
</dbReference>
<dbReference type="EMBL" id="MAEL01000010">
    <property type="protein sequence ID" value="KAF1305736.1"/>
    <property type="molecule type" value="Genomic_DNA"/>
</dbReference>
<evidence type="ECO:0000256" key="1">
    <source>
        <dbReference type="ARBA" id="ARBA00022801"/>
    </source>
</evidence>
<dbReference type="Pfam" id="PF00326">
    <property type="entry name" value="Peptidase_S9"/>
    <property type="match status" value="1"/>
</dbReference>
<name>A0ABQ6Z299_9ENTE</name>
<dbReference type="Proteomes" id="UP000782705">
    <property type="component" value="Unassembled WGS sequence"/>
</dbReference>
<reference evidence="3 4" key="1">
    <citation type="submission" date="2016-06" db="EMBL/GenBank/DDBJ databases">
        <title>Four novel species of enterococci isolated from chicken manure.</title>
        <authorList>
            <person name="Van Tyne D."/>
        </authorList>
    </citation>
    <scope>NUCLEOTIDE SEQUENCE [LARGE SCALE GENOMIC DNA]</scope>
    <source>
        <strain evidence="3 4">CU12B</strain>
    </source>
</reference>
<dbReference type="InterPro" id="IPR011042">
    <property type="entry name" value="6-blade_b-propeller_TolB-like"/>
</dbReference>
<sequence length="647" mass="73801">MKAIEIDDLLQLKTISTPVYHPTGDCFLYVENSIDETTNQYISTIFLYNLTTKVKTALQTGGLNHSPTWNKEGTAFLFLSTQTGTQQGYLYECDEEQTKQVTNEVNDVQAIMWHLDSQRFFYTTLRKDTISIPDVFITESIDYLENGRGLISESERSVICLSSLTCEKVEELTTYSLGYGLKKMMTLSPDGQYLTFENRLLHDPFNQDSGIFRLNLHTKKIDKLTNLDTGMFGEPTYSQGGRYLGMVGSAVSYHTSNQLAVYVYDLKQERLTKMMESLDAQVSDFAVSDCKSTTANALLQWSNSEQCFYTLVSLEGNVQLVQVNLDGSWKILEMLGPHVTDFALHPNKPEALICISTSDSPTQLVHYHLHTEKSELLLDTGTKLKDKVQGIYHKVEYTAADNGRVPGFLVVPKNFAENKKYPLIVNIHGGPYTMHTETFHHEVQYMISQGYLVLLVNPRGSFGYGQKHLDGVVGKYGEGDYQDIMTAVDGVLEEFNCIDSNELFVTGGSYGGFMVNWIVTQNQRFKAAITQRSMSNFVSMIGTSDIGYYFFVEESRADILQPEILWQKSPLAHVKNVETPILVMQSEQDYRCPMEQADQWYRALKYLKKEAKFIRFNHANHELSRTGNPQLRIIRLREMLKWFNEHR</sequence>
<comment type="caution">
    <text evidence="3">The sequence shown here is derived from an EMBL/GenBank/DDBJ whole genome shotgun (WGS) entry which is preliminary data.</text>
</comment>
<keyword evidence="1" id="KW-0378">Hydrolase</keyword>
<evidence type="ECO:0000313" key="4">
    <source>
        <dbReference type="Proteomes" id="UP000782705"/>
    </source>
</evidence>
<dbReference type="InterPro" id="IPR001375">
    <property type="entry name" value="Peptidase_S9_cat"/>
</dbReference>
<accession>A0ABQ6Z299</accession>
<proteinExistence type="predicted"/>
<dbReference type="Gene3D" id="3.40.50.1820">
    <property type="entry name" value="alpha/beta hydrolase"/>
    <property type="match status" value="1"/>
</dbReference>
<evidence type="ECO:0000259" key="2">
    <source>
        <dbReference type="Pfam" id="PF00326"/>
    </source>
</evidence>
<organism evidence="3 4">
    <name type="scientific">Candidatus Enterococcus willemsii</name>
    <dbReference type="NCBI Taxonomy" id="1857215"/>
    <lineage>
        <taxon>Bacteria</taxon>
        <taxon>Bacillati</taxon>
        <taxon>Bacillota</taxon>
        <taxon>Bacilli</taxon>
        <taxon>Lactobacillales</taxon>
        <taxon>Enterococcaceae</taxon>
        <taxon>Enterococcus</taxon>
    </lineage>
</organism>